<dbReference type="KEGG" id="psab:PSAB_18350"/>
<dbReference type="Pfam" id="PF12833">
    <property type="entry name" value="HTH_18"/>
    <property type="match status" value="1"/>
</dbReference>
<proteinExistence type="predicted"/>
<dbReference type="STRING" id="1268072.PSAB_18350"/>
<dbReference type="OrthoDB" id="9778008at2"/>
<name>X5A411_9BACL</name>
<dbReference type="Proteomes" id="UP000019772">
    <property type="component" value="Chromosome"/>
</dbReference>
<evidence type="ECO:0000256" key="1">
    <source>
        <dbReference type="ARBA" id="ARBA00023015"/>
    </source>
</evidence>
<dbReference type="eggNOG" id="COG2207">
    <property type="taxonomic scope" value="Bacteria"/>
</dbReference>
<evidence type="ECO:0000313" key="6">
    <source>
        <dbReference type="Proteomes" id="UP000019772"/>
    </source>
</evidence>
<evidence type="ECO:0000259" key="4">
    <source>
        <dbReference type="PROSITE" id="PS01124"/>
    </source>
</evidence>
<dbReference type="PANTHER" id="PTHR43280:SF2">
    <property type="entry name" value="HTH-TYPE TRANSCRIPTIONAL REGULATOR EXSA"/>
    <property type="match status" value="1"/>
</dbReference>
<dbReference type="Gene3D" id="1.10.10.60">
    <property type="entry name" value="Homeodomain-like"/>
    <property type="match status" value="1"/>
</dbReference>
<dbReference type="EMBL" id="CP004078">
    <property type="protein sequence ID" value="AHV98564.1"/>
    <property type="molecule type" value="Genomic_DNA"/>
</dbReference>
<dbReference type="HOGENOM" id="CLU_000445_88_14_9"/>
<protein>
    <submittedName>
        <fullName evidence="5">AraC family transcriptional regulator</fullName>
    </submittedName>
</protein>
<evidence type="ECO:0000313" key="5">
    <source>
        <dbReference type="EMBL" id="AHV98564.1"/>
    </source>
</evidence>
<evidence type="ECO:0000256" key="3">
    <source>
        <dbReference type="ARBA" id="ARBA00023163"/>
    </source>
</evidence>
<reference evidence="5 6" key="1">
    <citation type="journal article" date="2014" name="PLoS Genet.">
        <title>Comparative Genomic Analysis of N2-Fixing and Non-N2-Fixing Paenibacillus spp.: Organization, Evolution and Expression of the Nitrogen Fixation Genes.</title>
        <authorList>
            <person name="Xie J.B."/>
            <person name="Du Z."/>
            <person name="Bai L."/>
            <person name="Tian C."/>
            <person name="Zhang Y."/>
            <person name="Xie J.Y."/>
            <person name="Wang T."/>
            <person name="Liu X."/>
            <person name="Chen X."/>
            <person name="Cheng Q."/>
            <person name="Chen S."/>
            <person name="Li J."/>
        </authorList>
    </citation>
    <scope>NUCLEOTIDE SEQUENCE [LARGE SCALE GENOMIC DNA]</scope>
    <source>
        <strain evidence="5 6">T27</strain>
    </source>
</reference>
<dbReference type="GO" id="GO:0003700">
    <property type="term" value="F:DNA-binding transcription factor activity"/>
    <property type="evidence" value="ECO:0007669"/>
    <property type="project" value="InterPro"/>
</dbReference>
<dbReference type="PROSITE" id="PS00041">
    <property type="entry name" value="HTH_ARAC_FAMILY_1"/>
    <property type="match status" value="1"/>
</dbReference>
<dbReference type="InterPro" id="IPR018062">
    <property type="entry name" value="HTH_AraC-typ_CS"/>
</dbReference>
<keyword evidence="6" id="KW-1185">Reference proteome</keyword>
<dbReference type="InterPro" id="IPR009057">
    <property type="entry name" value="Homeodomain-like_sf"/>
</dbReference>
<dbReference type="AlphaFoldDB" id="X5A411"/>
<feature type="domain" description="HTH araC/xylS-type" evidence="4">
    <location>
        <begin position="178"/>
        <end position="276"/>
    </location>
</feature>
<dbReference type="RefSeq" id="WP_025336045.1">
    <property type="nucleotide sequence ID" value="NZ_CP004078.1"/>
</dbReference>
<dbReference type="GO" id="GO:0043565">
    <property type="term" value="F:sequence-specific DNA binding"/>
    <property type="evidence" value="ECO:0007669"/>
    <property type="project" value="InterPro"/>
</dbReference>
<dbReference type="PANTHER" id="PTHR43280">
    <property type="entry name" value="ARAC-FAMILY TRANSCRIPTIONAL REGULATOR"/>
    <property type="match status" value="1"/>
</dbReference>
<organism evidence="5 6">
    <name type="scientific">Paenibacillus sabinae T27</name>
    <dbReference type="NCBI Taxonomy" id="1268072"/>
    <lineage>
        <taxon>Bacteria</taxon>
        <taxon>Bacillati</taxon>
        <taxon>Bacillota</taxon>
        <taxon>Bacilli</taxon>
        <taxon>Bacillales</taxon>
        <taxon>Paenibacillaceae</taxon>
        <taxon>Paenibacillus</taxon>
    </lineage>
</organism>
<accession>X5A411</accession>
<gene>
    <name evidence="5" type="ORF">PSAB_18350</name>
</gene>
<dbReference type="PATRIC" id="fig|1268072.3.peg.3786"/>
<dbReference type="InterPro" id="IPR018060">
    <property type="entry name" value="HTH_AraC"/>
</dbReference>
<dbReference type="PROSITE" id="PS01124">
    <property type="entry name" value="HTH_ARAC_FAMILY_2"/>
    <property type="match status" value="1"/>
</dbReference>
<dbReference type="SMART" id="SM00342">
    <property type="entry name" value="HTH_ARAC"/>
    <property type="match status" value="1"/>
</dbReference>
<keyword evidence="2" id="KW-0238">DNA-binding</keyword>
<sequence>MPQWDRHKKRIVNIEFVAVEELKLLPYPERSTLVFITSGSIKGMLNQRPITISAPGILCLTEDDQMQVMEKNYVSAQSFSFHAEFLNTIRLTETEAHFPAAPRIQTGLSLFERGCTHHGVPRISEKAYPLLFEWFFIMGTEVQAQSDDLWVCRIKKYLIQIMGLLEELNQSREHSPVEAVLDYIHTNYARKISLKDLTACAHLNRMTLNKLFQERCGKTAIGYLQSHRLKVASELLTHTDMSLSDIAQATGFEYDTYLIKQFNAKKGMSPTMYRRSSRQFAVIQ</sequence>
<dbReference type="SUPFAM" id="SSF46689">
    <property type="entry name" value="Homeodomain-like"/>
    <property type="match status" value="2"/>
</dbReference>
<keyword evidence="1" id="KW-0805">Transcription regulation</keyword>
<keyword evidence="3" id="KW-0804">Transcription</keyword>
<evidence type="ECO:0000256" key="2">
    <source>
        <dbReference type="ARBA" id="ARBA00023125"/>
    </source>
</evidence>